<dbReference type="EC" id="4.1.1.23" evidence="3 11"/>
<feature type="binding site" evidence="10">
    <location>
        <position position="241"/>
    </location>
    <ligand>
        <name>substrate</name>
    </ligand>
</feature>
<evidence type="ECO:0000256" key="4">
    <source>
        <dbReference type="ARBA" id="ARBA00021923"/>
    </source>
</evidence>
<name>A0A2H9T1B8_9BACT</name>
<feature type="binding site" evidence="10">
    <location>
        <position position="50"/>
    </location>
    <ligand>
        <name>substrate</name>
    </ligand>
</feature>
<dbReference type="GO" id="GO:0044205">
    <property type="term" value="P:'de novo' UMP biosynthetic process"/>
    <property type="evidence" value="ECO:0007669"/>
    <property type="project" value="UniProtKB-UniPathway"/>
</dbReference>
<accession>A0A2H9T1B8</accession>
<evidence type="ECO:0000313" key="14">
    <source>
        <dbReference type="Proteomes" id="UP000236946"/>
    </source>
</evidence>
<keyword evidence="5 11" id="KW-0210">Decarboxylase</keyword>
<dbReference type="SUPFAM" id="SSF51366">
    <property type="entry name" value="Ribulose-phoshate binding barrel"/>
    <property type="match status" value="1"/>
</dbReference>
<dbReference type="GO" id="GO:0004590">
    <property type="term" value="F:orotidine-5'-phosphate decarboxylase activity"/>
    <property type="evidence" value="ECO:0007669"/>
    <property type="project" value="UniProtKB-EC"/>
</dbReference>
<dbReference type="InterPro" id="IPR011060">
    <property type="entry name" value="RibuloseP-bd_barrel"/>
</dbReference>
<keyword evidence="7 11" id="KW-0456">Lyase</keyword>
<feature type="active site" description="For OMPdecase activity" evidence="9">
    <location>
        <position position="97"/>
    </location>
</feature>
<evidence type="ECO:0000313" key="13">
    <source>
        <dbReference type="EMBL" id="PJE69523.1"/>
    </source>
</evidence>
<dbReference type="CDD" id="cd04725">
    <property type="entry name" value="OMP_decarboxylase_like"/>
    <property type="match status" value="1"/>
</dbReference>
<feature type="binding site" evidence="10">
    <location>
        <position position="154"/>
    </location>
    <ligand>
        <name>substrate</name>
    </ligand>
</feature>
<dbReference type="Gene3D" id="3.20.20.70">
    <property type="entry name" value="Aldolase class I"/>
    <property type="match status" value="1"/>
</dbReference>
<feature type="binding site" evidence="10">
    <location>
        <position position="262"/>
    </location>
    <ligand>
        <name>substrate</name>
    </ligand>
</feature>
<evidence type="ECO:0000256" key="8">
    <source>
        <dbReference type="ARBA" id="ARBA00049157"/>
    </source>
</evidence>
<comment type="caution">
    <text evidence="13">The sequence shown here is derived from an EMBL/GenBank/DDBJ whole genome shotgun (WGS) entry which is preliminary data.</text>
</comment>
<proteinExistence type="inferred from homology"/>
<feature type="domain" description="Orotidine 5'-phosphate decarboxylase" evidence="12">
    <location>
        <begin position="22"/>
        <end position="281"/>
    </location>
</feature>
<comment type="function">
    <text evidence="1">Catalyzes the decarboxylation of orotidine 5'-monophosphate (OMP) to uridine 5'-monophosphate (UMP).</text>
</comment>
<dbReference type="GO" id="GO:0005829">
    <property type="term" value="C:cytosol"/>
    <property type="evidence" value="ECO:0007669"/>
    <property type="project" value="TreeGrafter"/>
</dbReference>
<evidence type="ECO:0000256" key="5">
    <source>
        <dbReference type="ARBA" id="ARBA00022793"/>
    </source>
</evidence>
<evidence type="ECO:0000256" key="1">
    <source>
        <dbReference type="ARBA" id="ARBA00002356"/>
    </source>
</evidence>
<reference evidence="14" key="1">
    <citation type="submission" date="2017-09" db="EMBL/GenBank/DDBJ databases">
        <title>Depth-based differentiation of microbial function through sediment-hosted aquifers and enrichment of novel symbionts in the deep terrestrial subsurface.</title>
        <authorList>
            <person name="Probst A.J."/>
            <person name="Ladd B."/>
            <person name="Jarett J.K."/>
            <person name="Geller-Mcgrath D.E."/>
            <person name="Sieber C.M.K."/>
            <person name="Emerson J.B."/>
            <person name="Anantharaman K."/>
            <person name="Thomas B.C."/>
            <person name="Malmstrom R."/>
            <person name="Stieglmeier M."/>
            <person name="Klingl A."/>
            <person name="Woyke T."/>
            <person name="Ryan C.M."/>
            <person name="Banfield J.F."/>
        </authorList>
    </citation>
    <scope>NUCLEOTIDE SEQUENCE [LARGE SCALE GENOMIC DNA]</scope>
</reference>
<dbReference type="UniPathway" id="UPA00070">
    <property type="reaction ID" value="UER00120"/>
</dbReference>
<organism evidence="13 14">
    <name type="scientific">Candidatus Staskawiczbacteria bacterium CG10_big_fil_rev_8_21_14_0_10_38_10</name>
    <dbReference type="NCBI Taxonomy" id="1974891"/>
    <lineage>
        <taxon>Bacteria</taxon>
        <taxon>Candidatus Staskawicziibacteriota</taxon>
    </lineage>
</organism>
<comment type="pathway">
    <text evidence="2 11">Pyrimidine metabolism; UMP biosynthesis via de novo pathway; UMP from orotate: step 2/2.</text>
</comment>
<dbReference type="GO" id="GO:0006207">
    <property type="term" value="P:'de novo' pyrimidine nucleobase biosynthetic process"/>
    <property type="evidence" value="ECO:0007669"/>
    <property type="project" value="InterPro"/>
</dbReference>
<comment type="similarity">
    <text evidence="11">Belongs to the OMP decarboxylase family.</text>
</comment>
<comment type="catalytic activity">
    <reaction evidence="8 11">
        <text>orotidine 5'-phosphate + H(+) = UMP + CO2</text>
        <dbReference type="Rhea" id="RHEA:11596"/>
        <dbReference type="ChEBI" id="CHEBI:15378"/>
        <dbReference type="ChEBI" id="CHEBI:16526"/>
        <dbReference type="ChEBI" id="CHEBI:57538"/>
        <dbReference type="ChEBI" id="CHEBI:57865"/>
        <dbReference type="EC" id="4.1.1.23"/>
    </reaction>
</comment>
<gene>
    <name evidence="13" type="primary">pyrF</name>
    <name evidence="13" type="ORF">COU98_01555</name>
</gene>
<evidence type="ECO:0000259" key="12">
    <source>
        <dbReference type="SMART" id="SM00934"/>
    </source>
</evidence>
<dbReference type="PANTHER" id="PTHR32119:SF2">
    <property type="entry name" value="OROTIDINE 5'-PHOSPHATE DECARBOXYLASE"/>
    <property type="match status" value="1"/>
</dbReference>
<evidence type="ECO:0000256" key="2">
    <source>
        <dbReference type="ARBA" id="ARBA00004861"/>
    </source>
</evidence>
<evidence type="ECO:0000256" key="7">
    <source>
        <dbReference type="ARBA" id="ARBA00023239"/>
    </source>
</evidence>
<dbReference type="AlphaFoldDB" id="A0A2H9T1B8"/>
<feature type="binding site" evidence="10">
    <location>
        <position position="232"/>
    </location>
    <ligand>
        <name>substrate</name>
    </ligand>
</feature>
<keyword evidence="6 11" id="KW-0665">Pyrimidine biosynthesis</keyword>
<dbReference type="InterPro" id="IPR018089">
    <property type="entry name" value="OMPdecase_AS"/>
</dbReference>
<dbReference type="PROSITE" id="PS00156">
    <property type="entry name" value="OMPDECASE"/>
    <property type="match status" value="1"/>
</dbReference>
<evidence type="ECO:0000256" key="11">
    <source>
        <dbReference type="RuleBase" id="RU000512"/>
    </source>
</evidence>
<dbReference type="Pfam" id="PF00215">
    <property type="entry name" value="OMPdecase"/>
    <property type="match status" value="1"/>
</dbReference>
<sequence length="289" mass="31925">MDGLVPCTFTLLRSVCMAAKDRIIVAVDVDTPEKAISIVEELRNQVGCFKIGLEFIYAMIEQLISPPEEGAIEKLRKIRYLFDLLKGRLFWDGKIHDIPNTASGVSKVIARLRPKMFNVHCSGGRAMMTAAKKSVEEILGQDHQSLVLGVTLLTSLTYDDLVELGIKKPINFADPEELKDAQNEEIFDFVVRHLAWLAQECSLDGVIASPQEIIGIREYCQPEFLVATPGVRPLWAAVGDQKRIMTPAEAIKAGVNYLVIGRPITKPPAEIGTSVKAAERIAEEIDSVL</sequence>
<feature type="active site" description="For OMPdecase activity" evidence="9">
    <location>
        <position position="92"/>
    </location>
</feature>
<feature type="binding site" evidence="10">
    <location>
        <position position="28"/>
    </location>
    <ligand>
        <name>substrate</name>
    </ligand>
</feature>
<dbReference type="Proteomes" id="UP000236946">
    <property type="component" value="Unassembled WGS sequence"/>
</dbReference>
<feature type="binding site" evidence="10">
    <location>
        <position position="261"/>
    </location>
    <ligand>
        <name>substrate</name>
    </ligand>
</feature>
<dbReference type="PANTHER" id="PTHR32119">
    <property type="entry name" value="OROTIDINE 5'-PHOSPHATE DECARBOXYLASE"/>
    <property type="match status" value="1"/>
</dbReference>
<feature type="active site" description="For OMPdecase activity" evidence="9">
    <location>
        <position position="94"/>
    </location>
</feature>
<dbReference type="EMBL" id="PFEN01000028">
    <property type="protein sequence ID" value="PJE69523.1"/>
    <property type="molecule type" value="Genomic_DNA"/>
</dbReference>
<evidence type="ECO:0000256" key="3">
    <source>
        <dbReference type="ARBA" id="ARBA00012321"/>
    </source>
</evidence>
<dbReference type="InterPro" id="IPR013785">
    <property type="entry name" value="Aldolase_TIM"/>
</dbReference>
<evidence type="ECO:0000256" key="10">
    <source>
        <dbReference type="PIRSR" id="PIRSR614732-2"/>
    </source>
</evidence>
<evidence type="ECO:0000256" key="9">
    <source>
        <dbReference type="PIRSR" id="PIRSR614732-1"/>
    </source>
</evidence>
<dbReference type="InterPro" id="IPR001754">
    <property type="entry name" value="OMPdeCOase_dom"/>
</dbReference>
<dbReference type="NCBIfam" id="TIGR01740">
    <property type="entry name" value="pyrF"/>
    <property type="match status" value="1"/>
</dbReference>
<evidence type="ECO:0000256" key="6">
    <source>
        <dbReference type="ARBA" id="ARBA00022975"/>
    </source>
</evidence>
<dbReference type="SMART" id="SM00934">
    <property type="entry name" value="OMPdecase"/>
    <property type="match status" value="1"/>
</dbReference>
<dbReference type="InterPro" id="IPR014732">
    <property type="entry name" value="OMPdecase"/>
</dbReference>
<protein>
    <recommendedName>
        <fullName evidence="4 11">Orotidine 5'-phosphate decarboxylase</fullName>
        <ecNumber evidence="3 11">4.1.1.23</ecNumber>
    </recommendedName>
</protein>